<dbReference type="KEGG" id="mpad:KEF85_11790"/>
<accession>A0A975MLK0</accession>
<evidence type="ECO:0000313" key="2">
    <source>
        <dbReference type="EMBL" id="QWF70032.1"/>
    </source>
</evidence>
<reference evidence="2" key="1">
    <citation type="submission" date="2021-04" db="EMBL/GenBank/DDBJ databases">
        <title>Draft genome sequence data of methanotrophic Methylovulum sp. strain S1L and Methylomonas sp. strain S2AM isolated from boreal lake water columns.</title>
        <authorList>
            <person name="Rissanen A.J."/>
            <person name="Mangayil R."/>
            <person name="Svenning M.M."/>
            <person name="Khanongnuch R."/>
        </authorList>
    </citation>
    <scope>NUCLEOTIDE SEQUENCE</scope>
    <source>
        <strain evidence="2">S2AM</strain>
    </source>
</reference>
<dbReference type="SUPFAM" id="SSF56935">
    <property type="entry name" value="Porins"/>
    <property type="match status" value="1"/>
</dbReference>
<evidence type="ECO:0000313" key="3">
    <source>
        <dbReference type="Proteomes" id="UP000676649"/>
    </source>
</evidence>
<organism evidence="2 3">
    <name type="scientific">Methylomonas paludis</name>
    <dbReference type="NCBI Taxonomy" id="1173101"/>
    <lineage>
        <taxon>Bacteria</taxon>
        <taxon>Pseudomonadati</taxon>
        <taxon>Pseudomonadota</taxon>
        <taxon>Gammaproteobacteria</taxon>
        <taxon>Methylococcales</taxon>
        <taxon>Methylococcaceae</taxon>
        <taxon>Methylomonas</taxon>
    </lineage>
</organism>
<protein>
    <submittedName>
        <fullName evidence="2">Outer membrane beta-barrel protein</fullName>
    </submittedName>
</protein>
<dbReference type="Proteomes" id="UP000676649">
    <property type="component" value="Chromosome"/>
</dbReference>
<name>A0A975MLK0_9GAMM</name>
<proteinExistence type="predicted"/>
<keyword evidence="1" id="KW-0812">Transmembrane</keyword>
<sequence>MYIRFDFLAYLEIILVRRGCLYFLTAIMTSFTYISVCQAYYDPNDDTFVPFVSSKLYYDSNLLRMSDHANTQALLGKTDTSEFQKTVTAGFNLKKHFNDQQFLVNGNVNQNFFQNFDNLNYTGWDNLAEWDWQATHNLSGKAGYSNAETLSSFNQLNGLFNNLRNDQRYFANAAYMFHPSGRITVGFNRNEGAFDAANRSTSNLTTNAADVHLQYINALRSTLGVRFQITDGQYPQRRLNPISMLDTGFTRYHSTLTWKWDLDARFRLAGYAGYMQQVSNHYSARDFNALVAELSTTWLYSEKLSLEMKATRDVQPTQTLIASFMVSTGVEVIPVWNPTPKISVQLPLKYMHQDYLGEIASNVNAVQQQTNDTGAVGLNLTYTPIPNINVSTILNYESRSSNILLRSYETRNIALTVQAYF</sequence>
<feature type="transmembrane region" description="Helical" evidence="1">
    <location>
        <begin position="21"/>
        <end position="41"/>
    </location>
</feature>
<evidence type="ECO:0000256" key="1">
    <source>
        <dbReference type="SAM" id="Phobius"/>
    </source>
</evidence>
<dbReference type="InterPro" id="IPR018759">
    <property type="entry name" value="BBP2_2"/>
</dbReference>
<dbReference type="Pfam" id="PF10082">
    <property type="entry name" value="BBP2_2"/>
    <property type="match status" value="1"/>
</dbReference>
<keyword evidence="1" id="KW-1133">Transmembrane helix</keyword>
<keyword evidence="1" id="KW-0472">Membrane</keyword>
<dbReference type="EMBL" id="CP073754">
    <property type="protein sequence ID" value="QWF70032.1"/>
    <property type="molecule type" value="Genomic_DNA"/>
</dbReference>
<dbReference type="AlphaFoldDB" id="A0A975MLK0"/>
<dbReference type="RefSeq" id="WP_215580808.1">
    <property type="nucleotide sequence ID" value="NZ_CP073754.1"/>
</dbReference>
<keyword evidence="3" id="KW-1185">Reference proteome</keyword>
<gene>
    <name evidence="2" type="ORF">KEF85_11790</name>
</gene>